<dbReference type="GO" id="GO:0016740">
    <property type="term" value="F:transferase activity"/>
    <property type="evidence" value="ECO:0007669"/>
    <property type="project" value="UniProtKB-KW"/>
</dbReference>
<dbReference type="OrthoDB" id="153025at2"/>
<dbReference type="Pfam" id="PF00535">
    <property type="entry name" value="Glycos_transf_2"/>
    <property type="match status" value="1"/>
</dbReference>
<dbReference type="Gene3D" id="3.90.550.10">
    <property type="entry name" value="Spore Coat Polysaccharide Biosynthesis Protein SpsA, Chain A"/>
    <property type="match status" value="1"/>
</dbReference>
<dbReference type="CDD" id="cd00761">
    <property type="entry name" value="Glyco_tranf_GTA_type"/>
    <property type="match status" value="1"/>
</dbReference>
<dbReference type="InterPro" id="IPR001173">
    <property type="entry name" value="Glyco_trans_2-like"/>
</dbReference>
<dbReference type="PANTHER" id="PTHR43685:SF2">
    <property type="entry name" value="GLYCOSYLTRANSFERASE 2-LIKE DOMAIN-CONTAINING PROTEIN"/>
    <property type="match status" value="1"/>
</dbReference>
<organism evidence="2 3">
    <name type="scientific">Arthrobacter alpinus</name>
    <dbReference type="NCBI Taxonomy" id="656366"/>
    <lineage>
        <taxon>Bacteria</taxon>
        <taxon>Bacillati</taxon>
        <taxon>Actinomycetota</taxon>
        <taxon>Actinomycetes</taxon>
        <taxon>Micrococcales</taxon>
        <taxon>Micrococcaceae</taxon>
        <taxon>Arthrobacter</taxon>
    </lineage>
</organism>
<gene>
    <name evidence="2" type="ORF">AOC05_02810</name>
</gene>
<dbReference type="AlphaFoldDB" id="A0A0M4QV34"/>
<dbReference type="SUPFAM" id="SSF53448">
    <property type="entry name" value="Nucleotide-diphospho-sugar transferases"/>
    <property type="match status" value="1"/>
</dbReference>
<reference evidence="3" key="1">
    <citation type="submission" date="2015-09" db="EMBL/GenBank/DDBJ databases">
        <title>Complete genome of Arthrobacter alpinus strain R3.8.</title>
        <authorList>
            <person name="See-Too W.S."/>
            <person name="Chan K.G."/>
        </authorList>
    </citation>
    <scope>NUCLEOTIDE SEQUENCE [LARGE SCALE GENOMIC DNA]</scope>
    <source>
        <strain evidence="3">R3.8</strain>
    </source>
</reference>
<dbReference type="PANTHER" id="PTHR43685">
    <property type="entry name" value="GLYCOSYLTRANSFERASE"/>
    <property type="match status" value="1"/>
</dbReference>
<dbReference type="InterPro" id="IPR050834">
    <property type="entry name" value="Glycosyltransf_2"/>
</dbReference>
<feature type="domain" description="Glycosyltransferase 2-like" evidence="1">
    <location>
        <begin position="14"/>
        <end position="169"/>
    </location>
</feature>
<dbReference type="InterPro" id="IPR029044">
    <property type="entry name" value="Nucleotide-diphossugar_trans"/>
</dbReference>
<dbReference type="Proteomes" id="UP000062833">
    <property type="component" value="Chromosome"/>
</dbReference>
<dbReference type="RefSeq" id="WP_062005511.1">
    <property type="nucleotide sequence ID" value="NZ_CP012677.1"/>
</dbReference>
<name>A0A0M4QV34_9MICC</name>
<dbReference type="KEGG" id="aaq:AOC05_02810"/>
<evidence type="ECO:0000313" key="2">
    <source>
        <dbReference type="EMBL" id="ALE91523.1"/>
    </source>
</evidence>
<dbReference type="PATRIC" id="fig|656366.3.peg.623"/>
<proteinExistence type="predicted"/>
<accession>A0A0M4QV34</accession>
<protein>
    <submittedName>
        <fullName evidence="2">Glycosyl transferase</fullName>
    </submittedName>
</protein>
<sequence length="310" mass="34300">MSGGADALMRPVTTIIATRNRPEMLREAIASVVGQSYTGAIEVLVIFDQCEPDMTLQSANPRRIVRVLSNARAPGLAGARNTGIEAASGEFIAFCDDDDYWKSGKIAAQVELLTRNPAAEFSTCDISVNYSGEFHDRQLGKSVITFQDLLRDRHTELHPSTFLMRRDAVVQGFGLVGEDVPGGFGEDYDFLLRVSRRHPIVHVAQTMTVVRWGGQSFFFQRWQTMLEGLSWILAKYPEFETVPAGSARIRGQVAFAHAALGQRKKALRWATSAAQRNPFEPRAPLAIAVAWGLVSPERVMRTLHSRGRGI</sequence>
<keyword evidence="2" id="KW-0808">Transferase</keyword>
<evidence type="ECO:0000313" key="3">
    <source>
        <dbReference type="Proteomes" id="UP000062833"/>
    </source>
</evidence>
<keyword evidence="3" id="KW-1185">Reference proteome</keyword>
<evidence type="ECO:0000259" key="1">
    <source>
        <dbReference type="Pfam" id="PF00535"/>
    </source>
</evidence>
<dbReference type="EMBL" id="CP012677">
    <property type="protein sequence ID" value="ALE91523.1"/>
    <property type="molecule type" value="Genomic_DNA"/>
</dbReference>